<dbReference type="AlphaFoldDB" id="A0A841BUS8"/>
<proteinExistence type="predicted"/>
<dbReference type="RefSeq" id="WP_246466551.1">
    <property type="nucleotide sequence ID" value="NZ_JACHMN010000002.1"/>
</dbReference>
<accession>A0A841BUS8</accession>
<dbReference type="Proteomes" id="UP000587527">
    <property type="component" value="Unassembled WGS sequence"/>
</dbReference>
<name>A0A841BUS8_9ACTN</name>
<protein>
    <submittedName>
        <fullName evidence="1">Uncharacterized protein</fullName>
    </submittedName>
</protein>
<gene>
    <name evidence="1" type="ORF">F4553_005333</name>
</gene>
<comment type="caution">
    <text evidence="1">The sequence shown here is derived from an EMBL/GenBank/DDBJ whole genome shotgun (WGS) entry which is preliminary data.</text>
</comment>
<dbReference type="EMBL" id="JACHMN010000002">
    <property type="protein sequence ID" value="MBB5871954.1"/>
    <property type="molecule type" value="Genomic_DNA"/>
</dbReference>
<evidence type="ECO:0000313" key="1">
    <source>
        <dbReference type="EMBL" id="MBB5871954.1"/>
    </source>
</evidence>
<reference evidence="1 2" key="1">
    <citation type="submission" date="2020-08" db="EMBL/GenBank/DDBJ databases">
        <title>Sequencing the genomes of 1000 actinobacteria strains.</title>
        <authorList>
            <person name="Klenk H.-P."/>
        </authorList>
    </citation>
    <scope>NUCLEOTIDE SEQUENCE [LARGE SCALE GENOMIC DNA]</scope>
    <source>
        <strain evidence="1 2">DSM 45362</strain>
    </source>
</reference>
<keyword evidence="2" id="KW-1185">Reference proteome</keyword>
<organism evidence="1 2">
    <name type="scientific">Allocatelliglobosispora scoriae</name>
    <dbReference type="NCBI Taxonomy" id="643052"/>
    <lineage>
        <taxon>Bacteria</taxon>
        <taxon>Bacillati</taxon>
        <taxon>Actinomycetota</taxon>
        <taxon>Actinomycetes</taxon>
        <taxon>Micromonosporales</taxon>
        <taxon>Micromonosporaceae</taxon>
        <taxon>Allocatelliglobosispora</taxon>
    </lineage>
</organism>
<evidence type="ECO:0000313" key="2">
    <source>
        <dbReference type="Proteomes" id="UP000587527"/>
    </source>
</evidence>
<sequence>MIEEECGVQSKEHLDAFPASHPLGDGILRGLERDDAFIEFEGDSILQAGRCLRSPEHAVPVGEDQEIGLAARYVPAKLGCGLVRPVEVATEVVALAAAAAQITSGGVDVVEDALRRDGLRRGEAVGAPADCP</sequence>